<dbReference type="Proteomes" id="UP000653411">
    <property type="component" value="Unassembled WGS sequence"/>
</dbReference>
<feature type="domain" description="Thoeris protein ThsA Macro" evidence="3">
    <location>
        <begin position="102"/>
        <end position="287"/>
    </location>
</feature>
<evidence type="ECO:0000313" key="4">
    <source>
        <dbReference type="EMBL" id="GGN15456.1"/>
    </source>
</evidence>
<reference evidence="4" key="1">
    <citation type="journal article" date="2014" name="Int. J. Syst. Evol. Microbiol.">
        <title>Complete genome sequence of Corynebacterium casei LMG S-19264T (=DSM 44701T), isolated from a smear-ripened cheese.</title>
        <authorList>
            <consortium name="US DOE Joint Genome Institute (JGI-PGF)"/>
            <person name="Walter F."/>
            <person name="Albersmeier A."/>
            <person name="Kalinowski J."/>
            <person name="Ruckert C."/>
        </authorList>
    </citation>
    <scope>NUCLEOTIDE SEQUENCE</scope>
    <source>
        <strain evidence="4">CGMCC 4.7110</strain>
    </source>
</reference>
<keyword evidence="2" id="KW-0812">Transmembrane</keyword>
<name>A0A917XEK9_9ACTN</name>
<keyword evidence="2" id="KW-1133">Transmembrane helix</keyword>
<reference evidence="4" key="2">
    <citation type="submission" date="2020-09" db="EMBL/GenBank/DDBJ databases">
        <authorList>
            <person name="Sun Q."/>
            <person name="Zhou Y."/>
        </authorList>
    </citation>
    <scope>NUCLEOTIDE SEQUENCE</scope>
    <source>
        <strain evidence="4">CGMCC 4.7110</strain>
    </source>
</reference>
<keyword evidence="2" id="KW-0472">Membrane</keyword>
<dbReference type="InterPro" id="IPR045535">
    <property type="entry name" value="ThsA_Macro"/>
</dbReference>
<feature type="compositionally biased region" description="Basic and acidic residues" evidence="1">
    <location>
        <begin position="7"/>
        <end position="19"/>
    </location>
</feature>
<accession>A0A917XEK9</accession>
<evidence type="ECO:0000256" key="2">
    <source>
        <dbReference type="SAM" id="Phobius"/>
    </source>
</evidence>
<protein>
    <recommendedName>
        <fullName evidence="3">Thoeris protein ThsA Macro domain-containing protein</fullName>
    </recommendedName>
</protein>
<evidence type="ECO:0000256" key="1">
    <source>
        <dbReference type="SAM" id="MobiDB-lite"/>
    </source>
</evidence>
<evidence type="ECO:0000313" key="5">
    <source>
        <dbReference type="Proteomes" id="UP000653411"/>
    </source>
</evidence>
<keyword evidence="5" id="KW-1185">Reference proteome</keyword>
<sequence>MSSGDSGRLDPIRPPDVFRPRPRPRPRLPLGTRRARQVFARDTMVAFGGLSAVSQVVGPFVPYGASGAVVGLSVGACLGWGLLRSRPAARVRQVFRRPDMTVVVETGDVFDQPAHLVVGFCDTFDTLSAGGRVINGDSVQAQLLDRRYDGEAERLDAELNTALAAVRPVAREERADKPLGKLDRYPVGTVAVLGTRPRLVFGVAYSRIGNDYVASSGVEDLWRGLGGLWDALRGHAQLERVAMPLVGSGLARLGHLDRDSLLRLILMSFVARSREAAICRELHLVLRPEELDGVDMRELAAFLGALAAGPGR</sequence>
<evidence type="ECO:0000259" key="3">
    <source>
        <dbReference type="Pfam" id="PF20016"/>
    </source>
</evidence>
<feature type="region of interest" description="Disordered" evidence="1">
    <location>
        <begin position="1"/>
        <end position="30"/>
    </location>
</feature>
<dbReference type="EMBL" id="BMML01000009">
    <property type="protein sequence ID" value="GGN15456.1"/>
    <property type="molecule type" value="Genomic_DNA"/>
</dbReference>
<feature type="transmembrane region" description="Helical" evidence="2">
    <location>
        <begin position="63"/>
        <end position="83"/>
    </location>
</feature>
<dbReference type="Pfam" id="PF20016">
    <property type="entry name" value="ThsA_Macro"/>
    <property type="match status" value="1"/>
</dbReference>
<comment type="caution">
    <text evidence="4">The sequence shown here is derived from an EMBL/GenBank/DDBJ whole genome shotgun (WGS) entry which is preliminary data.</text>
</comment>
<dbReference type="RefSeq" id="WP_229713262.1">
    <property type="nucleotide sequence ID" value="NZ_BMML01000009.1"/>
</dbReference>
<gene>
    <name evidence="4" type="ORF">GCM10011578_043540</name>
</gene>
<proteinExistence type="predicted"/>
<dbReference type="AlphaFoldDB" id="A0A917XEK9"/>
<organism evidence="4 5">
    <name type="scientific">Streptomyces fuscichromogenes</name>
    <dbReference type="NCBI Taxonomy" id="1324013"/>
    <lineage>
        <taxon>Bacteria</taxon>
        <taxon>Bacillati</taxon>
        <taxon>Actinomycetota</taxon>
        <taxon>Actinomycetes</taxon>
        <taxon>Kitasatosporales</taxon>
        <taxon>Streptomycetaceae</taxon>
        <taxon>Streptomyces</taxon>
    </lineage>
</organism>